<keyword evidence="1" id="KW-1133">Transmembrane helix</keyword>
<sequence length="83" mass="9169">MFAPDIGMLGYLVNPKVGALAYTIFHHKALAIFLLLTGFYAGNLVLEMAGIILFAHASFDRIWGYGLKYEKGFKYTHLGEIGA</sequence>
<evidence type="ECO:0000313" key="2">
    <source>
        <dbReference type="EMBL" id="CCF99209.1"/>
    </source>
</evidence>
<dbReference type="AlphaFoldDB" id="H6RDU8"/>
<keyword evidence="1" id="KW-0472">Membrane</keyword>
<proteinExistence type="predicted"/>
<protein>
    <recommendedName>
        <fullName evidence="3">DUF4260 domain-containing protein</fullName>
    </recommendedName>
</protein>
<evidence type="ECO:0008006" key="3">
    <source>
        <dbReference type="Google" id="ProtNLM"/>
    </source>
</evidence>
<evidence type="ECO:0000256" key="1">
    <source>
        <dbReference type="SAM" id="Phobius"/>
    </source>
</evidence>
<name>H6RDU8_9BACT</name>
<dbReference type="Pfam" id="PF14079">
    <property type="entry name" value="DUF4260"/>
    <property type="match status" value="1"/>
</dbReference>
<keyword evidence="1" id="KW-0812">Transmembrane</keyword>
<reference evidence="2" key="2">
    <citation type="submission" date="2012-02" db="EMBL/GenBank/DDBJ databases">
        <authorList>
            <person name="Genoscope - CEA"/>
        </authorList>
    </citation>
    <scope>NUCLEOTIDE SEQUENCE</scope>
</reference>
<reference evidence="2" key="1">
    <citation type="journal article" date="2012" name="Environ. Microbiol.">
        <title>Genomic content of uncultured Bacteroidetes from contrasting oceanic provinces in the North Atlantic Ocean.</title>
        <authorList>
            <person name="Gomez-Pereira P.R."/>
            <person name="Schuler M."/>
            <person name="Fuchs B.M."/>
            <person name="Bennke C."/>
            <person name="Teeling H."/>
            <person name="Waldmann J."/>
            <person name="Richter M."/>
            <person name="Barbe V."/>
            <person name="Bataille E."/>
            <person name="Glockner F.O."/>
            <person name="Amann R."/>
        </authorList>
    </citation>
    <scope>NUCLEOTIDE SEQUENCE</scope>
</reference>
<feature type="transmembrane region" description="Helical" evidence="1">
    <location>
        <begin position="30"/>
        <end position="55"/>
    </location>
</feature>
<dbReference type="InterPro" id="IPR025356">
    <property type="entry name" value="DUF4260"/>
</dbReference>
<accession>H6RDU8</accession>
<gene>
    <name evidence="2" type="ORF">VIS_S3ASA20030</name>
</gene>
<dbReference type="EMBL" id="FO117573">
    <property type="protein sequence ID" value="CCF99209.1"/>
    <property type="molecule type" value="Genomic_DNA"/>
</dbReference>
<organism evidence="2">
    <name type="scientific">uncultured Flavobacteriia bacterium</name>
    <dbReference type="NCBI Taxonomy" id="212695"/>
    <lineage>
        <taxon>Bacteria</taxon>
        <taxon>Pseudomonadati</taxon>
        <taxon>Bacteroidota</taxon>
        <taxon>Flavobacteriia</taxon>
        <taxon>environmental samples</taxon>
    </lineage>
</organism>